<reference evidence="7 8" key="1">
    <citation type="journal article" date="2016" name="Nat. Commun.">
        <title>Thousands of microbial genomes shed light on interconnected biogeochemical processes in an aquifer system.</title>
        <authorList>
            <person name="Anantharaman K."/>
            <person name="Brown C.T."/>
            <person name="Hug L.A."/>
            <person name="Sharon I."/>
            <person name="Castelle C.J."/>
            <person name="Probst A.J."/>
            <person name="Thomas B.C."/>
            <person name="Singh A."/>
            <person name="Wilkins M.J."/>
            <person name="Karaoz U."/>
            <person name="Brodie E.L."/>
            <person name="Williams K.H."/>
            <person name="Hubbard S.S."/>
            <person name="Banfield J.F."/>
        </authorList>
    </citation>
    <scope>NUCLEOTIDE SEQUENCE [LARGE SCALE GENOMIC DNA]</scope>
</reference>
<dbReference type="Proteomes" id="UP000176678">
    <property type="component" value="Unassembled WGS sequence"/>
</dbReference>
<evidence type="ECO:0000256" key="6">
    <source>
        <dbReference type="HAMAP-Rule" id="MF_01345"/>
    </source>
</evidence>
<comment type="similarity">
    <text evidence="1 6">Belongs to the universal ribosomal protein uS17 family.</text>
</comment>
<keyword evidence="3 6" id="KW-0694">RNA-binding</keyword>
<accession>A0A1F7VDQ2</accession>
<dbReference type="GO" id="GO:0003735">
    <property type="term" value="F:structural constituent of ribosome"/>
    <property type="evidence" value="ECO:0007669"/>
    <property type="project" value="UniProtKB-UniRule"/>
</dbReference>
<organism evidence="7 8">
    <name type="scientific">Candidatus Uhrbacteria bacterium RIFCSPLOWO2_02_FULL_51_9</name>
    <dbReference type="NCBI Taxonomy" id="1802410"/>
    <lineage>
        <taxon>Bacteria</taxon>
        <taxon>Candidatus Uhriibacteriota</taxon>
    </lineage>
</organism>
<dbReference type="AlphaFoldDB" id="A0A1F7VDQ2"/>
<evidence type="ECO:0000256" key="4">
    <source>
        <dbReference type="ARBA" id="ARBA00022980"/>
    </source>
</evidence>
<comment type="caution">
    <text evidence="7">The sequence shown here is derived from an EMBL/GenBank/DDBJ whole genome shotgun (WGS) entry which is preliminary data.</text>
</comment>
<evidence type="ECO:0000256" key="2">
    <source>
        <dbReference type="ARBA" id="ARBA00022730"/>
    </source>
</evidence>
<dbReference type="PANTHER" id="PTHR10744">
    <property type="entry name" value="40S RIBOSOMAL PROTEIN S11 FAMILY MEMBER"/>
    <property type="match status" value="1"/>
</dbReference>
<dbReference type="EMBL" id="MGES01000032">
    <property type="protein sequence ID" value="OGL88690.1"/>
    <property type="molecule type" value="Genomic_DNA"/>
</dbReference>
<dbReference type="InterPro" id="IPR019984">
    <property type="entry name" value="Ribosomal_uS17_bact/chlr"/>
</dbReference>
<evidence type="ECO:0000256" key="5">
    <source>
        <dbReference type="ARBA" id="ARBA00023274"/>
    </source>
</evidence>
<proteinExistence type="inferred from homology"/>
<dbReference type="NCBIfam" id="TIGR03635">
    <property type="entry name" value="uS17_bact"/>
    <property type="match status" value="1"/>
</dbReference>
<dbReference type="NCBIfam" id="NF004123">
    <property type="entry name" value="PRK05610.1"/>
    <property type="match status" value="1"/>
</dbReference>
<dbReference type="GO" id="GO:0022627">
    <property type="term" value="C:cytosolic small ribosomal subunit"/>
    <property type="evidence" value="ECO:0007669"/>
    <property type="project" value="UniProtKB-UniRule"/>
</dbReference>
<evidence type="ECO:0000256" key="1">
    <source>
        <dbReference type="ARBA" id="ARBA00010254"/>
    </source>
</evidence>
<keyword evidence="5 6" id="KW-0687">Ribonucleoprotein</keyword>
<dbReference type="GO" id="GO:0006412">
    <property type="term" value="P:translation"/>
    <property type="evidence" value="ECO:0007669"/>
    <property type="project" value="UniProtKB-UniRule"/>
</dbReference>
<keyword evidence="4 6" id="KW-0689">Ribosomal protein</keyword>
<evidence type="ECO:0000313" key="7">
    <source>
        <dbReference type="EMBL" id="OGL88690.1"/>
    </source>
</evidence>
<dbReference type="InterPro" id="IPR012340">
    <property type="entry name" value="NA-bd_OB-fold"/>
</dbReference>
<dbReference type="InterPro" id="IPR000266">
    <property type="entry name" value="Ribosomal_uS17"/>
</dbReference>
<evidence type="ECO:0000256" key="3">
    <source>
        <dbReference type="ARBA" id="ARBA00022884"/>
    </source>
</evidence>
<dbReference type="Gene3D" id="2.40.50.140">
    <property type="entry name" value="Nucleic acid-binding proteins"/>
    <property type="match status" value="1"/>
</dbReference>
<dbReference type="PRINTS" id="PR00973">
    <property type="entry name" value="RIBOSOMALS17"/>
</dbReference>
<keyword evidence="2 6" id="KW-0699">rRNA-binding</keyword>
<dbReference type="STRING" id="1802410.A3H75_03015"/>
<dbReference type="SUPFAM" id="SSF50249">
    <property type="entry name" value="Nucleic acid-binding proteins"/>
    <property type="match status" value="1"/>
</dbReference>
<evidence type="ECO:0000313" key="8">
    <source>
        <dbReference type="Proteomes" id="UP000176678"/>
    </source>
</evidence>
<comment type="subunit">
    <text evidence="6">Part of the 30S ribosomal subunit.</text>
</comment>
<dbReference type="GO" id="GO:0019843">
    <property type="term" value="F:rRNA binding"/>
    <property type="evidence" value="ECO:0007669"/>
    <property type="project" value="UniProtKB-UniRule"/>
</dbReference>
<name>A0A1F7VDQ2_9BACT</name>
<dbReference type="CDD" id="cd00364">
    <property type="entry name" value="Ribosomal_uS17"/>
    <property type="match status" value="1"/>
</dbReference>
<comment type="function">
    <text evidence="6">One of the primary rRNA binding proteins, it binds specifically to the 5'-end of 16S ribosomal RNA.</text>
</comment>
<dbReference type="Pfam" id="PF00366">
    <property type="entry name" value="Ribosomal_S17"/>
    <property type="match status" value="1"/>
</dbReference>
<gene>
    <name evidence="6" type="primary">rpsQ</name>
    <name evidence="7" type="ORF">A3H75_03015</name>
</gene>
<sequence>MDKKIAQPSGQATRRQLRGIVISHKTDKTAVVRVTREKMHPQYGKAYKVHKKYVAHDAGNSAVPGAAVMIEEMRPMSHTKRWRIISSV</sequence>
<dbReference type="HAMAP" id="MF_01345_B">
    <property type="entry name" value="Ribosomal_uS17_B"/>
    <property type="match status" value="1"/>
</dbReference>
<dbReference type="PANTHER" id="PTHR10744:SF1">
    <property type="entry name" value="SMALL RIBOSOMAL SUBUNIT PROTEIN US17M"/>
    <property type="match status" value="1"/>
</dbReference>
<protein>
    <recommendedName>
        <fullName evidence="6">Small ribosomal subunit protein uS17</fullName>
    </recommendedName>
</protein>